<evidence type="ECO:0000256" key="1">
    <source>
        <dbReference type="ARBA" id="ARBA00023015"/>
    </source>
</evidence>
<evidence type="ECO:0000256" key="3">
    <source>
        <dbReference type="ARBA" id="ARBA00023163"/>
    </source>
</evidence>
<dbReference type="GO" id="GO:0000976">
    <property type="term" value="F:transcription cis-regulatory region binding"/>
    <property type="evidence" value="ECO:0007669"/>
    <property type="project" value="TreeGrafter"/>
</dbReference>
<dbReference type="Proteomes" id="UP000005953">
    <property type="component" value="Unassembled WGS sequence"/>
</dbReference>
<keyword evidence="1" id="KW-0805">Transcription regulation</keyword>
<dbReference type="InterPro" id="IPR001647">
    <property type="entry name" value="HTH_TetR"/>
</dbReference>
<accession>A4BJ68</accession>
<evidence type="ECO:0000313" key="6">
    <source>
        <dbReference type="EMBL" id="EAR07821.1"/>
    </source>
</evidence>
<protein>
    <submittedName>
        <fullName evidence="6">Transcriptional regulator, TetR family protein</fullName>
    </submittedName>
</protein>
<dbReference type="InterPro" id="IPR050109">
    <property type="entry name" value="HTH-type_TetR-like_transc_reg"/>
</dbReference>
<comment type="caution">
    <text evidence="6">The sequence shown here is derived from an EMBL/GenBank/DDBJ whole genome shotgun (WGS) entry which is preliminary data.</text>
</comment>
<feature type="DNA-binding region" description="H-T-H motif" evidence="4">
    <location>
        <begin position="29"/>
        <end position="48"/>
    </location>
</feature>
<evidence type="ECO:0000256" key="4">
    <source>
        <dbReference type="PROSITE-ProRule" id="PRU00335"/>
    </source>
</evidence>
<dbReference type="AlphaFoldDB" id="A4BJ68"/>
<dbReference type="InterPro" id="IPR036271">
    <property type="entry name" value="Tet_transcr_reg_TetR-rel_C_sf"/>
</dbReference>
<proteinExistence type="predicted"/>
<feature type="domain" description="HTH tetR-type" evidence="5">
    <location>
        <begin position="6"/>
        <end position="66"/>
    </location>
</feature>
<keyword evidence="2 4" id="KW-0238">DNA-binding</keyword>
<evidence type="ECO:0000256" key="2">
    <source>
        <dbReference type="ARBA" id="ARBA00023125"/>
    </source>
</evidence>
<organism evidence="6 7">
    <name type="scientific">Reinekea blandensis MED297</name>
    <dbReference type="NCBI Taxonomy" id="314283"/>
    <lineage>
        <taxon>Bacteria</taxon>
        <taxon>Pseudomonadati</taxon>
        <taxon>Pseudomonadota</taxon>
        <taxon>Gammaproteobacteria</taxon>
        <taxon>Oceanospirillales</taxon>
        <taxon>Saccharospirillaceae</taxon>
        <taxon>Reinekea</taxon>
    </lineage>
</organism>
<dbReference type="EMBL" id="AAOE01000031">
    <property type="protein sequence ID" value="EAR07821.1"/>
    <property type="molecule type" value="Genomic_DNA"/>
</dbReference>
<dbReference type="SUPFAM" id="SSF46689">
    <property type="entry name" value="Homeodomain-like"/>
    <property type="match status" value="1"/>
</dbReference>
<keyword evidence="7" id="KW-1185">Reference proteome</keyword>
<dbReference type="PANTHER" id="PTHR30055:SF234">
    <property type="entry name" value="HTH-TYPE TRANSCRIPTIONAL REGULATOR BETI"/>
    <property type="match status" value="1"/>
</dbReference>
<dbReference type="PRINTS" id="PR00455">
    <property type="entry name" value="HTHTETR"/>
</dbReference>
<reference evidence="6 7" key="1">
    <citation type="submission" date="2006-02" db="EMBL/GenBank/DDBJ databases">
        <authorList>
            <person name="Pinhassi J."/>
            <person name="Pedros-Alio C."/>
            <person name="Ferriera S."/>
            <person name="Johnson J."/>
            <person name="Kravitz S."/>
            <person name="Halpern A."/>
            <person name="Remington K."/>
            <person name="Beeson K."/>
            <person name="Tran B."/>
            <person name="Rogers Y.-H."/>
            <person name="Friedman R."/>
            <person name="Venter J.C."/>
        </authorList>
    </citation>
    <scope>NUCLEOTIDE SEQUENCE [LARGE SCALE GENOMIC DNA]</scope>
    <source>
        <strain evidence="6 7">MED297</strain>
    </source>
</reference>
<evidence type="ECO:0000313" key="7">
    <source>
        <dbReference type="Proteomes" id="UP000005953"/>
    </source>
</evidence>
<dbReference type="HOGENOM" id="CLU_1249800_0_0_6"/>
<dbReference type="PANTHER" id="PTHR30055">
    <property type="entry name" value="HTH-TYPE TRANSCRIPTIONAL REGULATOR RUTR"/>
    <property type="match status" value="1"/>
</dbReference>
<dbReference type="PROSITE" id="PS50977">
    <property type="entry name" value="HTH_TETR_2"/>
    <property type="match status" value="1"/>
</dbReference>
<dbReference type="STRING" id="314283.MED297_05234"/>
<name>A4BJ68_9GAMM</name>
<dbReference type="InterPro" id="IPR009057">
    <property type="entry name" value="Homeodomain-like_sf"/>
</dbReference>
<dbReference type="SUPFAM" id="SSF48498">
    <property type="entry name" value="Tetracyclin repressor-like, C-terminal domain"/>
    <property type="match status" value="1"/>
</dbReference>
<sequence>MIYQTEPTRQKILTEAERCFGELGFFDTQMKDIAAAVGMSRNTLYRYYRDKFDLGFAILEKALAERFSSVSEQLDRLLEQPDLSYRDAIGELLESLHLDSAGELDDRFIAEFDAYFAGNRIPDDFRERLSRSTDDGFFDRLTVLIQRGQKVGQIRSDLDARQLGTTLSNAIQAFHHRMLLRSSALIELQPDEAASLNPILLKLLIDGLAPQSPSLNTESET</sequence>
<evidence type="ECO:0000259" key="5">
    <source>
        <dbReference type="PROSITE" id="PS50977"/>
    </source>
</evidence>
<dbReference type="Gene3D" id="1.10.357.10">
    <property type="entry name" value="Tetracycline Repressor, domain 2"/>
    <property type="match status" value="1"/>
</dbReference>
<dbReference type="GO" id="GO:0003700">
    <property type="term" value="F:DNA-binding transcription factor activity"/>
    <property type="evidence" value="ECO:0007669"/>
    <property type="project" value="TreeGrafter"/>
</dbReference>
<dbReference type="Pfam" id="PF00440">
    <property type="entry name" value="TetR_N"/>
    <property type="match status" value="1"/>
</dbReference>
<gene>
    <name evidence="6" type="ORF">MED297_05234</name>
</gene>
<keyword evidence="3" id="KW-0804">Transcription</keyword>